<feature type="transmembrane region" description="Helical" evidence="1">
    <location>
        <begin position="97"/>
        <end position="116"/>
    </location>
</feature>
<feature type="transmembrane region" description="Helical" evidence="1">
    <location>
        <begin position="7"/>
        <end position="24"/>
    </location>
</feature>
<feature type="transmembrane region" description="Helical" evidence="1">
    <location>
        <begin position="185"/>
        <end position="205"/>
    </location>
</feature>
<feature type="transmembrane region" description="Helical" evidence="1">
    <location>
        <begin position="39"/>
        <end position="58"/>
    </location>
</feature>
<name>A0A6C0E2B5_9ZZZZ</name>
<evidence type="ECO:0000256" key="1">
    <source>
        <dbReference type="SAM" id="Phobius"/>
    </source>
</evidence>
<organism evidence="2">
    <name type="scientific">viral metagenome</name>
    <dbReference type="NCBI Taxonomy" id="1070528"/>
    <lineage>
        <taxon>unclassified sequences</taxon>
        <taxon>metagenomes</taxon>
        <taxon>organismal metagenomes</taxon>
    </lineage>
</organism>
<sequence>MCWNADVSINTFIFSIFVLGLVYYNNNYTKYKIHDFDNQWMYVFLLLAFSMQLIEFFIWKNINNKFYNKFFTILAFILIFCQPMASLMLLNNHSLRNIMLLLYFIFGVPYAIYTIYTKNFDSIVSKSGNLIWNIKINIFCFWIWVFLLLFSFLYERKWGHVLFAIITLSIIIYKEQSTSGSVWCWFINSISIYLAIYLLFYLPFYENKQIC</sequence>
<keyword evidence="1" id="KW-0812">Transmembrane</keyword>
<evidence type="ECO:0000313" key="2">
    <source>
        <dbReference type="EMBL" id="QHT23246.1"/>
    </source>
</evidence>
<reference evidence="2" key="1">
    <citation type="journal article" date="2020" name="Nature">
        <title>Giant virus diversity and host interactions through global metagenomics.</title>
        <authorList>
            <person name="Schulz F."/>
            <person name="Roux S."/>
            <person name="Paez-Espino D."/>
            <person name="Jungbluth S."/>
            <person name="Walsh D.A."/>
            <person name="Denef V.J."/>
            <person name="McMahon K.D."/>
            <person name="Konstantinidis K.T."/>
            <person name="Eloe-Fadrosh E.A."/>
            <person name="Kyrpides N.C."/>
            <person name="Woyke T."/>
        </authorList>
    </citation>
    <scope>NUCLEOTIDE SEQUENCE</scope>
    <source>
        <strain evidence="2">GVMAG-M-3300023179-116</strain>
    </source>
</reference>
<feature type="transmembrane region" description="Helical" evidence="1">
    <location>
        <begin position="70"/>
        <end position="91"/>
    </location>
</feature>
<keyword evidence="1" id="KW-1133">Transmembrane helix</keyword>
<dbReference type="EMBL" id="MN739730">
    <property type="protein sequence ID" value="QHT23246.1"/>
    <property type="molecule type" value="Genomic_DNA"/>
</dbReference>
<dbReference type="AlphaFoldDB" id="A0A6C0E2B5"/>
<protein>
    <submittedName>
        <fullName evidence="2">Uncharacterized protein</fullName>
    </submittedName>
</protein>
<proteinExistence type="predicted"/>
<accession>A0A6C0E2B5</accession>
<keyword evidence="1" id="KW-0472">Membrane</keyword>
<feature type="transmembrane region" description="Helical" evidence="1">
    <location>
        <begin position="136"/>
        <end position="152"/>
    </location>
</feature>